<dbReference type="GO" id="GO:0005737">
    <property type="term" value="C:cytoplasm"/>
    <property type="evidence" value="ECO:0007669"/>
    <property type="project" value="UniProtKB-SubCell"/>
</dbReference>
<evidence type="ECO:0000313" key="6">
    <source>
        <dbReference type="Proteomes" id="UP001597139"/>
    </source>
</evidence>
<evidence type="ECO:0000313" key="5">
    <source>
        <dbReference type="EMBL" id="MFD1566291.1"/>
    </source>
</evidence>
<evidence type="ECO:0000256" key="2">
    <source>
        <dbReference type="ARBA" id="ARBA00023163"/>
    </source>
</evidence>
<name>A0ABD6BNV3_9EURY</name>
<sequence length="75" mass="8693">MVDVSQHELVPEHTLLDEPEIEEVLEEYQVKKTNLPKIKRRDPALPKEAEPGDVVRIERDSRTTDTAVVYRLVVE</sequence>
<dbReference type="EC" id="2.7.7.6" evidence="3"/>
<evidence type="ECO:0000256" key="1">
    <source>
        <dbReference type="ARBA" id="ARBA00022478"/>
    </source>
</evidence>
<reference evidence="5 6" key="1">
    <citation type="journal article" date="2019" name="Int. J. Syst. Evol. Microbiol.">
        <title>The Global Catalogue of Microorganisms (GCM) 10K type strain sequencing project: providing services to taxonomists for standard genome sequencing and annotation.</title>
        <authorList>
            <consortium name="The Broad Institute Genomics Platform"/>
            <consortium name="The Broad Institute Genome Sequencing Center for Infectious Disease"/>
            <person name="Wu L."/>
            <person name="Ma J."/>
        </authorList>
    </citation>
    <scope>NUCLEOTIDE SEQUENCE [LARGE SCALE GENOMIC DNA]</scope>
    <source>
        <strain evidence="5 6">CGMCC 1.12859</strain>
    </source>
</reference>
<dbReference type="NCBIfam" id="NF007129">
    <property type="entry name" value="PRK09570.1"/>
    <property type="match status" value="1"/>
</dbReference>
<keyword evidence="2 3" id="KW-0804">Transcription</keyword>
<evidence type="ECO:0000259" key="4">
    <source>
        <dbReference type="Pfam" id="PF01191"/>
    </source>
</evidence>
<dbReference type="InterPro" id="IPR035913">
    <property type="entry name" value="RPB5-like_sf"/>
</dbReference>
<comment type="caution">
    <text evidence="5">The sequence shown here is derived from an EMBL/GenBank/DDBJ whole genome shotgun (WGS) entry which is preliminary data.</text>
</comment>
<keyword evidence="6" id="KW-1185">Reference proteome</keyword>
<keyword evidence="3 5" id="KW-0808">Transferase</keyword>
<dbReference type="Proteomes" id="UP001597139">
    <property type="component" value="Unassembled WGS sequence"/>
</dbReference>
<proteinExistence type="inferred from homology"/>
<keyword evidence="1 3" id="KW-0240">DNA-directed RNA polymerase</keyword>
<comment type="subunit">
    <text evidence="3">Part of the RNA polymerase complex.</text>
</comment>
<gene>
    <name evidence="3" type="primary">rpo5</name>
    <name evidence="3" type="synonym">rpoH</name>
    <name evidence="5" type="ORF">ACFSAU_02200</name>
</gene>
<dbReference type="HAMAP" id="MF_00025">
    <property type="entry name" value="RNApol_Rpo5_RPB5"/>
    <property type="match status" value="1"/>
</dbReference>
<evidence type="ECO:0000256" key="3">
    <source>
        <dbReference type="HAMAP-Rule" id="MF_00025"/>
    </source>
</evidence>
<dbReference type="InterPro" id="IPR014381">
    <property type="entry name" value="Arch_Rpo5/euc_Rpb5"/>
</dbReference>
<organism evidence="5 6">
    <name type="scientific">Halolamina litorea</name>
    <dbReference type="NCBI Taxonomy" id="1515593"/>
    <lineage>
        <taxon>Archaea</taxon>
        <taxon>Methanobacteriati</taxon>
        <taxon>Methanobacteriota</taxon>
        <taxon>Stenosarchaea group</taxon>
        <taxon>Halobacteria</taxon>
        <taxon>Halobacteriales</taxon>
        <taxon>Haloferacaceae</taxon>
    </lineage>
</organism>
<keyword evidence="3 5" id="KW-0548">Nucleotidyltransferase</keyword>
<dbReference type="RefSeq" id="WP_267645563.1">
    <property type="nucleotide sequence ID" value="NZ_JANHGR010000001.1"/>
</dbReference>
<dbReference type="EMBL" id="JBHUCZ010000001">
    <property type="protein sequence ID" value="MFD1566291.1"/>
    <property type="molecule type" value="Genomic_DNA"/>
</dbReference>
<comment type="subcellular location">
    <subcellularLocation>
        <location evidence="3">Cytoplasm</location>
    </subcellularLocation>
</comment>
<accession>A0ABD6BNV3</accession>
<dbReference type="Gene3D" id="3.90.940.20">
    <property type="entry name" value="RPB5-like RNA polymerase subunit"/>
    <property type="match status" value="1"/>
</dbReference>
<comment type="function">
    <text evidence="3">DNA-dependent RNA polymerase (RNAP) catalyzes the transcription of DNA into RNA using the four ribonucleoside triphosphates as substrates.</text>
</comment>
<protein>
    <recommendedName>
        <fullName evidence="3">DNA-directed RNA polymerase subunit Rpo5</fullName>
        <ecNumber evidence="3">2.7.7.6</ecNumber>
    </recommendedName>
    <alternativeName>
        <fullName evidence="3">DNA-directed RNA polymerase subunit H</fullName>
    </alternativeName>
</protein>
<dbReference type="SUPFAM" id="SSF55287">
    <property type="entry name" value="RPB5-like RNA polymerase subunit"/>
    <property type="match status" value="1"/>
</dbReference>
<dbReference type="GO" id="GO:0003899">
    <property type="term" value="F:DNA-directed RNA polymerase activity"/>
    <property type="evidence" value="ECO:0007669"/>
    <property type="project" value="UniProtKB-UniRule"/>
</dbReference>
<dbReference type="Pfam" id="PF01191">
    <property type="entry name" value="RNA_pol_Rpb5_C"/>
    <property type="match status" value="1"/>
</dbReference>
<dbReference type="GO" id="GO:0000428">
    <property type="term" value="C:DNA-directed RNA polymerase complex"/>
    <property type="evidence" value="ECO:0007669"/>
    <property type="project" value="UniProtKB-KW"/>
</dbReference>
<comment type="catalytic activity">
    <reaction evidence="3">
        <text>RNA(n) + a ribonucleoside 5'-triphosphate = RNA(n+1) + diphosphate</text>
        <dbReference type="Rhea" id="RHEA:21248"/>
        <dbReference type="Rhea" id="RHEA-COMP:14527"/>
        <dbReference type="Rhea" id="RHEA-COMP:17342"/>
        <dbReference type="ChEBI" id="CHEBI:33019"/>
        <dbReference type="ChEBI" id="CHEBI:61557"/>
        <dbReference type="ChEBI" id="CHEBI:140395"/>
        <dbReference type="EC" id="2.7.7.6"/>
    </reaction>
</comment>
<dbReference type="InterPro" id="IPR000783">
    <property type="entry name" value="RNA_pol_subH/Rpb5_C"/>
</dbReference>
<comment type="similarity">
    <text evidence="3">Belongs to the archaeal Rpo5/eukaryotic RPB5 RNA polymerase subunit family.</text>
</comment>
<dbReference type="GO" id="GO:0006351">
    <property type="term" value="P:DNA-templated transcription"/>
    <property type="evidence" value="ECO:0007669"/>
    <property type="project" value="UniProtKB-UniRule"/>
</dbReference>
<feature type="domain" description="RNA polymerase subunit H/Rpb5 C-terminal" evidence="4">
    <location>
        <begin position="2"/>
        <end position="73"/>
    </location>
</feature>
<dbReference type="PANTHER" id="PTHR10535">
    <property type="entry name" value="DNA-DIRECTED RNA POLYMERASES I, II, AND III SUBUNIT RPABC1"/>
    <property type="match status" value="1"/>
</dbReference>
<dbReference type="PANTHER" id="PTHR10535:SF0">
    <property type="entry name" value="DNA-DIRECTED RNA POLYMERASES I, II, AND III SUBUNIT RPABC1"/>
    <property type="match status" value="1"/>
</dbReference>
<keyword evidence="3" id="KW-0963">Cytoplasm</keyword>
<dbReference type="AlphaFoldDB" id="A0ABD6BNV3"/>